<dbReference type="PIRSF" id="PIRSF006444">
    <property type="entry name" value="PaaK"/>
    <property type="match status" value="1"/>
</dbReference>
<dbReference type="Gene3D" id="3.30.300.30">
    <property type="match status" value="1"/>
</dbReference>
<dbReference type="FunFam" id="3.40.50.12780:FF:000016">
    <property type="entry name" value="Phenylacetate-coenzyme A ligase"/>
    <property type="match status" value="1"/>
</dbReference>
<dbReference type="SUPFAM" id="SSF56801">
    <property type="entry name" value="Acetyl-CoA synthetase-like"/>
    <property type="match status" value="1"/>
</dbReference>
<keyword evidence="2 9" id="KW-0436">Ligase</keyword>
<dbReference type="InterPro" id="IPR051414">
    <property type="entry name" value="Adenylate-forming_Reductase"/>
</dbReference>
<dbReference type="InterPro" id="IPR028154">
    <property type="entry name" value="AMP-dep_Lig_C"/>
</dbReference>
<accession>A0A1R1MJI2</accession>
<name>A0A1R1MJI2_9BACT</name>
<sequence>MSLKKKDYIPRETLEALQLKRLRETVVKAYYLVPFYRKKFDKAGIGPEDIQTLDDLKKLPFTVKQDLRDNYPFGLFAVPMEQIVRIHSSSGTTGKPTVVGYTEHDMKIWQEVMIRTYLMADVNEKDIVHNAYGYGLFTGGLGFHDAAQAIGATVVPASGGFTKRQLMLMKDFGATILCCTPSFALHLAEVAKEEGYDLKKDFKLRAGFFGAEPASEGLKKAVAETWGIRYVEAYGLSEIIGPGVAATCEYGHLHIFEDHFIPEIIDPETGEVLPDGEEGELVLTTITKQALPMIRYRTKDITVIHREPCPCGRTILYIENIKGRSDDMLIVNGVNVFPSQVEHVITQIEGLTPNYVIVVDKKGVLDKLEVWIEVDEKLLKDGVGSLDFLKKKIEEDMLNNLFINAKVKLVEPKTLERSMGKAKRIIDRRELNI</sequence>
<dbReference type="PANTHER" id="PTHR43439:SF1">
    <property type="entry name" value="PHENYLACETATE-COENZYME A LIGASE"/>
    <property type="match status" value="1"/>
</dbReference>
<dbReference type="GO" id="GO:0000166">
    <property type="term" value="F:nucleotide binding"/>
    <property type="evidence" value="ECO:0007669"/>
    <property type="project" value="UniProtKB-KW"/>
</dbReference>
<protein>
    <recommendedName>
        <fullName evidence="7 9">Phenylacetate-coenzyme A ligase</fullName>
        <ecNumber evidence="6 9">6.2.1.30</ecNumber>
    </recommendedName>
    <alternativeName>
        <fullName evidence="8 9">Phenylacetyl-CoA ligase</fullName>
    </alternativeName>
</protein>
<dbReference type="CDD" id="cd05913">
    <property type="entry name" value="PaaK"/>
    <property type="match status" value="1"/>
</dbReference>
<dbReference type="InterPro" id="IPR042099">
    <property type="entry name" value="ANL_N_sf"/>
</dbReference>
<dbReference type="GO" id="GO:0047475">
    <property type="term" value="F:phenylacetate-CoA ligase activity"/>
    <property type="evidence" value="ECO:0007669"/>
    <property type="project" value="UniProtKB-EC"/>
</dbReference>
<evidence type="ECO:0000259" key="10">
    <source>
        <dbReference type="Pfam" id="PF00501"/>
    </source>
</evidence>
<dbReference type="EMBL" id="MOEN01000038">
    <property type="protein sequence ID" value="OMH39923.1"/>
    <property type="molecule type" value="Genomic_DNA"/>
</dbReference>
<dbReference type="Proteomes" id="UP000187408">
    <property type="component" value="Unassembled WGS sequence"/>
</dbReference>
<dbReference type="PANTHER" id="PTHR43439">
    <property type="entry name" value="PHENYLACETATE-COENZYME A LIGASE"/>
    <property type="match status" value="1"/>
</dbReference>
<dbReference type="GO" id="GO:0010124">
    <property type="term" value="P:phenylacetate catabolic process"/>
    <property type="evidence" value="ECO:0007669"/>
    <property type="project" value="UniProtKB-UniRule"/>
</dbReference>
<comment type="catalytic activity">
    <reaction evidence="9">
        <text>2-phenylacetate + ATP + CoA = phenylacetyl-CoA + AMP + diphosphate</text>
        <dbReference type="Rhea" id="RHEA:20956"/>
        <dbReference type="ChEBI" id="CHEBI:18401"/>
        <dbReference type="ChEBI" id="CHEBI:30616"/>
        <dbReference type="ChEBI" id="CHEBI:33019"/>
        <dbReference type="ChEBI" id="CHEBI:57287"/>
        <dbReference type="ChEBI" id="CHEBI:57390"/>
        <dbReference type="ChEBI" id="CHEBI:456215"/>
        <dbReference type="EC" id="6.2.1.30"/>
    </reaction>
</comment>
<comment type="pathway">
    <text evidence="4 9">Aromatic compound metabolism; phenylacetate degradation.</text>
</comment>
<dbReference type="InterPro" id="IPR000873">
    <property type="entry name" value="AMP-dep_synth/lig_dom"/>
</dbReference>
<dbReference type="AlphaFoldDB" id="A0A1R1MJI2"/>
<comment type="function">
    <text evidence="9">Catalyzes the activation of phenylacetic acid (PA) to phenylacetyl-CoA (PA-CoA).</text>
</comment>
<keyword evidence="3 9" id="KW-0547">Nucleotide-binding</keyword>
<evidence type="ECO:0000256" key="1">
    <source>
        <dbReference type="ARBA" id="ARBA00011245"/>
    </source>
</evidence>
<gene>
    <name evidence="12" type="ORF">BLW93_08000</name>
</gene>
<evidence type="ECO:0000256" key="7">
    <source>
        <dbReference type="ARBA" id="ARBA00068695"/>
    </source>
</evidence>
<evidence type="ECO:0000256" key="9">
    <source>
        <dbReference type="PIRNR" id="PIRNR006444"/>
    </source>
</evidence>
<evidence type="ECO:0000259" key="11">
    <source>
        <dbReference type="Pfam" id="PF14535"/>
    </source>
</evidence>
<dbReference type="InterPro" id="IPR045851">
    <property type="entry name" value="AMP-bd_C_sf"/>
</dbReference>
<dbReference type="Pfam" id="PF14535">
    <property type="entry name" value="AMP-binding_C_2"/>
    <property type="match status" value="1"/>
</dbReference>
<evidence type="ECO:0000313" key="13">
    <source>
        <dbReference type="Proteomes" id="UP000187408"/>
    </source>
</evidence>
<dbReference type="InterPro" id="IPR011880">
    <property type="entry name" value="PA_CoA_ligase"/>
</dbReference>
<feature type="domain" description="AMP-dependent synthetase/ligase" evidence="10">
    <location>
        <begin position="79"/>
        <end position="283"/>
    </location>
</feature>
<dbReference type="EC" id="6.2.1.30" evidence="6 9"/>
<feature type="domain" description="AMP-dependent ligase C-terminal" evidence="11">
    <location>
        <begin position="333"/>
        <end position="429"/>
    </location>
</feature>
<comment type="caution">
    <text evidence="12">The sequence shown here is derived from an EMBL/GenBank/DDBJ whole genome shotgun (WGS) entry which is preliminary data.</text>
</comment>
<evidence type="ECO:0000256" key="5">
    <source>
        <dbReference type="ARBA" id="ARBA00061566"/>
    </source>
</evidence>
<evidence type="ECO:0000256" key="2">
    <source>
        <dbReference type="ARBA" id="ARBA00022598"/>
    </source>
</evidence>
<dbReference type="RefSeq" id="WP_076713571.1">
    <property type="nucleotide sequence ID" value="NZ_MOEN01000038.1"/>
</dbReference>
<evidence type="ECO:0000256" key="3">
    <source>
        <dbReference type="ARBA" id="ARBA00022741"/>
    </source>
</evidence>
<dbReference type="UniPathway" id="UPA00930"/>
<dbReference type="Pfam" id="PF00501">
    <property type="entry name" value="AMP-binding"/>
    <property type="match status" value="1"/>
</dbReference>
<dbReference type="Gene3D" id="3.40.50.12780">
    <property type="entry name" value="N-terminal domain of ligase-like"/>
    <property type="match status" value="1"/>
</dbReference>
<keyword evidence="13" id="KW-1185">Reference proteome</keyword>
<organism evidence="12 13">
    <name type="scientific">Desulfurobacterium indicum</name>
    <dbReference type="NCBI Taxonomy" id="1914305"/>
    <lineage>
        <taxon>Bacteria</taxon>
        <taxon>Pseudomonadati</taxon>
        <taxon>Aquificota</taxon>
        <taxon>Aquificia</taxon>
        <taxon>Desulfurobacteriales</taxon>
        <taxon>Desulfurobacteriaceae</taxon>
        <taxon>Desulfurobacterium</taxon>
    </lineage>
</organism>
<evidence type="ECO:0000313" key="12">
    <source>
        <dbReference type="EMBL" id="OMH39923.1"/>
    </source>
</evidence>
<reference evidence="12 13" key="1">
    <citation type="submission" date="2016-10" db="EMBL/GenBank/DDBJ databases">
        <title>Genome sequence of a sulfur-reducing bacterium Desulfurobacterium indicum K6013.</title>
        <authorList>
            <person name="Cao J."/>
            <person name="Shao Z."/>
            <person name="Alain K."/>
            <person name="Jebbar M."/>
        </authorList>
    </citation>
    <scope>NUCLEOTIDE SEQUENCE [LARGE SCALE GENOMIC DNA]</scope>
    <source>
        <strain evidence="12 13">K6013</strain>
    </source>
</reference>
<comment type="subunit">
    <text evidence="1">Monomer.</text>
</comment>
<comment type="similarity">
    <text evidence="5 9">Belongs to the phenylacetyl-CoA ligase family.</text>
</comment>
<evidence type="ECO:0000256" key="4">
    <source>
        <dbReference type="ARBA" id="ARBA00060591"/>
    </source>
</evidence>
<evidence type="ECO:0000256" key="6">
    <source>
        <dbReference type="ARBA" id="ARBA00066629"/>
    </source>
</evidence>
<proteinExistence type="inferred from homology"/>
<evidence type="ECO:0000256" key="8">
    <source>
        <dbReference type="ARBA" id="ARBA00075111"/>
    </source>
</evidence>
<dbReference type="STRING" id="1914305.BLW93_08000"/>
<dbReference type="OrthoDB" id="580775at2"/>